<keyword evidence="5" id="KW-0004">4Fe-4S</keyword>
<evidence type="ECO:0000256" key="9">
    <source>
        <dbReference type="ARBA" id="ARBA00023004"/>
    </source>
</evidence>
<evidence type="ECO:0000256" key="10">
    <source>
        <dbReference type="ARBA" id="ARBA00023014"/>
    </source>
</evidence>
<keyword evidence="9" id="KW-0408">Iron</keyword>
<evidence type="ECO:0000256" key="1">
    <source>
        <dbReference type="ARBA" id="ARBA00001966"/>
    </source>
</evidence>
<dbReference type="Proteomes" id="UP000182624">
    <property type="component" value="Unassembled WGS sequence"/>
</dbReference>
<keyword evidence="6" id="KW-0479">Metal-binding</keyword>
<evidence type="ECO:0000259" key="11">
    <source>
        <dbReference type="PROSITE" id="PS51379"/>
    </source>
</evidence>
<dbReference type="Gene3D" id="3.30.70.20">
    <property type="match status" value="1"/>
</dbReference>
<dbReference type="PROSITE" id="PS51379">
    <property type="entry name" value="4FE4S_FER_2"/>
    <property type="match status" value="2"/>
</dbReference>
<dbReference type="eggNOG" id="COG1148">
    <property type="taxonomic scope" value="Bacteria"/>
</dbReference>
<protein>
    <recommendedName>
        <fullName evidence="3">Ferredoxin</fullName>
    </recommendedName>
</protein>
<keyword evidence="4" id="KW-0813">Transport</keyword>
<keyword evidence="7" id="KW-0677">Repeat</keyword>
<dbReference type="GO" id="GO:0046872">
    <property type="term" value="F:metal ion binding"/>
    <property type="evidence" value="ECO:0007669"/>
    <property type="project" value="UniProtKB-KW"/>
</dbReference>
<evidence type="ECO:0000256" key="4">
    <source>
        <dbReference type="ARBA" id="ARBA00022448"/>
    </source>
</evidence>
<evidence type="ECO:0000256" key="7">
    <source>
        <dbReference type="ARBA" id="ARBA00022737"/>
    </source>
</evidence>
<dbReference type="GO" id="GO:0051539">
    <property type="term" value="F:4 iron, 4 sulfur cluster binding"/>
    <property type="evidence" value="ECO:0007669"/>
    <property type="project" value="UniProtKB-KW"/>
</dbReference>
<evidence type="ECO:0000313" key="13">
    <source>
        <dbReference type="Proteomes" id="UP000182624"/>
    </source>
</evidence>
<gene>
    <name evidence="12" type="ORF">SAMN04487928_11582</name>
</gene>
<evidence type="ECO:0000256" key="3">
    <source>
        <dbReference type="ARBA" id="ARBA00013529"/>
    </source>
</evidence>
<keyword evidence="13" id="KW-1185">Reference proteome</keyword>
<dbReference type="PROSITE" id="PS00198">
    <property type="entry name" value="4FE4S_FER_1"/>
    <property type="match status" value="1"/>
</dbReference>
<comment type="function">
    <text evidence="2">Ferredoxins are iron-sulfur proteins that transfer electrons in a wide variety of metabolic reactions.</text>
</comment>
<organism evidence="12 13">
    <name type="scientific">Butyrivibrio proteoclasticus</name>
    <dbReference type="NCBI Taxonomy" id="43305"/>
    <lineage>
        <taxon>Bacteria</taxon>
        <taxon>Bacillati</taxon>
        <taxon>Bacillota</taxon>
        <taxon>Clostridia</taxon>
        <taxon>Lachnospirales</taxon>
        <taxon>Lachnospiraceae</taxon>
        <taxon>Butyrivibrio</taxon>
    </lineage>
</organism>
<dbReference type="EMBL" id="FOXO01000015">
    <property type="protein sequence ID" value="SFQ02166.1"/>
    <property type="molecule type" value="Genomic_DNA"/>
</dbReference>
<proteinExistence type="predicted"/>
<comment type="cofactor">
    <cofactor evidence="1">
        <name>[4Fe-4S] cluster</name>
        <dbReference type="ChEBI" id="CHEBI:49883"/>
    </cofactor>
</comment>
<reference evidence="13" key="1">
    <citation type="submission" date="2016-10" db="EMBL/GenBank/DDBJ databases">
        <authorList>
            <person name="Varghese N."/>
            <person name="Submissions S."/>
        </authorList>
    </citation>
    <scope>NUCLEOTIDE SEQUENCE [LARGE SCALE GENOMIC DNA]</scope>
    <source>
        <strain evidence="13">P18</strain>
    </source>
</reference>
<feature type="domain" description="4Fe-4S ferredoxin-type" evidence="11">
    <location>
        <begin position="29"/>
        <end position="56"/>
    </location>
</feature>
<keyword evidence="8" id="KW-0249">Electron transport</keyword>
<dbReference type="OrthoDB" id="9803397at2"/>
<evidence type="ECO:0000256" key="8">
    <source>
        <dbReference type="ARBA" id="ARBA00022982"/>
    </source>
</evidence>
<evidence type="ECO:0000313" key="12">
    <source>
        <dbReference type="EMBL" id="SFQ02166.1"/>
    </source>
</evidence>
<dbReference type="FunFam" id="3.30.70.20:FF:000045">
    <property type="entry name" value="Ferredoxin, 4Fe-4S"/>
    <property type="match status" value="1"/>
</dbReference>
<dbReference type="AlphaFoldDB" id="A0A1I5V5F0"/>
<name>A0A1I5V5F0_9FIRM</name>
<dbReference type="InterPro" id="IPR017900">
    <property type="entry name" value="4Fe4S_Fe_S_CS"/>
</dbReference>
<evidence type="ECO:0000256" key="6">
    <source>
        <dbReference type="ARBA" id="ARBA00022723"/>
    </source>
</evidence>
<dbReference type="SUPFAM" id="SSF54862">
    <property type="entry name" value="4Fe-4S ferredoxins"/>
    <property type="match status" value="1"/>
</dbReference>
<keyword evidence="10" id="KW-0411">Iron-sulfur</keyword>
<evidence type="ECO:0000256" key="5">
    <source>
        <dbReference type="ARBA" id="ARBA00022485"/>
    </source>
</evidence>
<dbReference type="Pfam" id="PF12838">
    <property type="entry name" value="Fer4_7"/>
    <property type="match status" value="1"/>
</dbReference>
<feature type="domain" description="4Fe-4S ferredoxin-type" evidence="11">
    <location>
        <begin position="1"/>
        <end position="28"/>
    </location>
</feature>
<evidence type="ECO:0000256" key="2">
    <source>
        <dbReference type="ARBA" id="ARBA00003532"/>
    </source>
</evidence>
<accession>A0A1I5V5F0</accession>
<dbReference type="RefSeq" id="WP_022775247.1">
    <property type="nucleotide sequence ID" value="NZ_FOXO01000015.1"/>
</dbReference>
<dbReference type="InterPro" id="IPR017896">
    <property type="entry name" value="4Fe4S_Fe-S-bd"/>
</dbReference>
<sequence>MAYVISDGCISCGSCAAQCPVSAISQGDTQYVIDANTCIDCGSCAAQCPVSAIAQG</sequence>